<keyword evidence="2" id="KW-0238">DNA-binding</keyword>
<feature type="region of interest" description="Disordered" evidence="4">
    <location>
        <begin position="727"/>
        <end position="751"/>
    </location>
</feature>
<reference evidence="6 7" key="1">
    <citation type="submission" date="2022-06" db="EMBL/GenBank/DDBJ databases">
        <title>Mycolicibacterium sp. CAU 1645 isolated from seawater.</title>
        <authorList>
            <person name="Kim W."/>
        </authorList>
    </citation>
    <scope>NUCLEOTIDE SEQUENCE [LARGE SCALE GENOMIC DNA]</scope>
    <source>
        <strain evidence="6 7">CAU 1645</strain>
    </source>
</reference>
<keyword evidence="1" id="KW-0805">Transcription regulation</keyword>
<evidence type="ECO:0000259" key="5">
    <source>
        <dbReference type="PROSITE" id="PS50043"/>
    </source>
</evidence>
<protein>
    <submittedName>
        <fullName evidence="6">Isoniazid response ATPase/transcriptional regulator IniR</fullName>
    </submittedName>
</protein>
<dbReference type="Gene3D" id="1.10.10.10">
    <property type="entry name" value="Winged helix-like DNA-binding domain superfamily/Winged helix DNA-binding domain"/>
    <property type="match status" value="1"/>
</dbReference>
<accession>A0ABT1LZ01</accession>
<dbReference type="InterPro" id="IPR027417">
    <property type="entry name" value="P-loop_NTPase"/>
</dbReference>
<dbReference type="InterPro" id="IPR036388">
    <property type="entry name" value="WH-like_DNA-bd_sf"/>
</dbReference>
<feature type="domain" description="HTH luxR-type" evidence="5">
    <location>
        <begin position="748"/>
        <end position="813"/>
    </location>
</feature>
<dbReference type="SMART" id="SM00421">
    <property type="entry name" value="HTH_LUXR"/>
    <property type="match status" value="1"/>
</dbReference>
<evidence type="ECO:0000256" key="3">
    <source>
        <dbReference type="ARBA" id="ARBA00023163"/>
    </source>
</evidence>
<dbReference type="PANTHER" id="PTHR44688">
    <property type="entry name" value="DNA-BINDING TRANSCRIPTIONAL ACTIVATOR DEVR_DOSR"/>
    <property type="match status" value="1"/>
</dbReference>
<dbReference type="CDD" id="cd06170">
    <property type="entry name" value="LuxR_C_like"/>
    <property type="match status" value="1"/>
</dbReference>
<evidence type="ECO:0000313" key="7">
    <source>
        <dbReference type="Proteomes" id="UP001651690"/>
    </source>
</evidence>
<dbReference type="NCBIfam" id="NF038181">
    <property type="entry name" value="reg_ATPase_IniR"/>
    <property type="match status" value="1"/>
</dbReference>
<evidence type="ECO:0000313" key="6">
    <source>
        <dbReference type="EMBL" id="MCP9272128.1"/>
    </source>
</evidence>
<dbReference type="PANTHER" id="PTHR44688:SF16">
    <property type="entry name" value="DNA-BINDING TRANSCRIPTIONAL ACTIVATOR DEVR_DOSR"/>
    <property type="match status" value="1"/>
</dbReference>
<dbReference type="PROSITE" id="PS00622">
    <property type="entry name" value="HTH_LUXR_1"/>
    <property type="match status" value="1"/>
</dbReference>
<evidence type="ECO:0000256" key="1">
    <source>
        <dbReference type="ARBA" id="ARBA00023015"/>
    </source>
</evidence>
<dbReference type="Pfam" id="PF00196">
    <property type="entry name" value="GerE"/>
    <property type="match status" value="1"/>
</dbReference>
<dbReference type="InterPro" id="IPR000792">
    <property type="entry name" value="Tscrpt_reg_LuxR_C"/>
</dbReference>
<dbReference type="Proteomes" id="UP001651690">
    <property type="component" value="Unassembled WGS sequence"/>
</dbReference>
<name>A0ABT1LZ01_9MYCO</name>
<dbReference type="SUPFAM" id="SSF52540">
    <property type="entry name" value="P-loop containing nucleoside triphosphate hydrolases"/>
    <property type="match status" value="1"/>
</dbReference>
<organism evidence="6 7">
    <name type="scientific">Mycolicibacterium arenosum</name>
    <dbReference type="NCBI Taxonomy" id="2952157"/>
    <lineage>
        <taxon>Bacteria</taxon>
        <taxon>Bacillati</taxon>
        <taxon>Actinomycetota</taxon>
        <taxon>Actinomycetes</taxon>
        <taxon>Mycobacteriales</taxon>
        <taxon>Mycobacteriaceae</taxon>
        <taxon>Mycolicibacterium</taxon>
    </lineage>
</organism>
<keyword evidence="7" id="KW-1185">Reference proteome</keyword>
<dbReference type="RefSeq" id="WP_255059307.1">
    <property type="nucleotide sequence ID" value="NZ_JANDBD010000003.1"/>
</dbReference>
<dbReference type="PRINTS" id="PR00038">
    <property type="entry name" value="HTHLUXR"/>
</dbReference>
<dbReference type="EMBL" id="JANDBD010000003">
    <property type="protein sequence ID" value="MCP9272128.1"/>
    <property type="molecule type" value="Genomic_DNA"/>
</dbReference>
<evidence type="ECO:0000256" key="2">
    <source>
        <dbReference type="ARBA" id="ARBA00023125"/>
    </source>
</evidence>
<dbReference type="SUPFAM" id="SSF46894">
    <property type="entry name" value="C-terminal effector domain of the bipartite response regulators"/>
    <property type="match status" value="1"/>
</dbReference>
<dbReference type="InterPro" id="IPR016032">
    <property type="entry name" value="Sig_transdc_resp-reg_C-effctor"/>
</dbReference>
<comment type="caution">
    <text evidence="6">The sequence shown here is derived from an EMBL/GenBank/DDBJ whole genome shotgun (WGS) entry which is preliminary data.</text>
</comment>
<sequence length="814" mass="84448">MTDPVKRFVTGGIGTGKTTELTAIRTALRSAGVTVLSRVPPTAGEAAIVVDDAHLLDDAELQRITAVVDEPGTTVVVSALPLAHRAALTELATAMAREAPVVELGPLPGRELVRTTAEIMGATPPPELGRALMASTAGLPFLLYPAARAALAADGDAPASAAVQAARVTLVERLVRLDEPVLDTLLLCTLTPELGPDDVAAALHVSGTEAAGLVDRARATGLLSPALNTAFVRGLHRGLAQVVGTARHHEVETALLQSQLEMSTLSTDLALRLAEHGMRDGRLADVLAARAADDRGEPGQPARLYRAAAQAGATALTARLADALAMTGDCATAGRLADELLGSDDAAERATAVRISASIAMHDGGTAQAADLFRWLGPQQAGNTAHLAAAHAVVSVATGDAASARAALDLDAVGPPTSTARAARSLAEGLVLTLDAPYSVAVARLSQAITEQRPPGVAPDSAAALVTLVALHGGDPVRARSVIARAVRTGGNEDGYHGFSAHRHRLLQGWVRMQDGQLAAASADAAAVLTADLHRRDALWAAALQTAIARRSGDTGAMQKHWFTAVEVLSEQSTDLLSLLPLGELWVAAGRLQQVDRLRHPLNEAFGLLAALGDPVLWAVPLHWAGVHAGILANDPKAVAPHGQALTAAASSSAFAKALADAGRTWLRVLANHVDVDDVTAAARALGQYGLTWDATRLASQAALHATDGRVSGAMLQVARDLKLASVGDDEPVPQPVSTSSTPTTPPASAPFARLSDREREVAELLLQGMQYRDIGSQLLISAKTVEHHVARIRRRLGAESRSEMLSMLRAILG</sequence>
<proteinExistence type="predicted"/>
<evidence type="ECO:0000256" key="4">
    <source>
        <dbReference type="SAM" id="MobiDB-lite"/>
    </source>
</evidence>
<gene>
    <name evidence="6" type="primary">iniR</name>
    <name evidence="6" type="ORF">NM203_08000</name>
</gene>
<dbReference type="PROSITE" id="PS50043">
    <property type="entry name" value="HTH_LUXR_2"/>
    <property type="match status" value="1"/>
</dbReference>
<keyword evidence="3" id="KW-0804">Transcription</keyword>